<accession>A0A5C3MUC8</accession>
<feature type="repeat" description="WD" evidence="3">
    <location>
        <begin position="897"/>
        <end position="938"/>
    </location>
</feature>
<dbReference type="Proteomes" id="UP000305948">
    <property type="component" value="Unassembled WGS sequence"/>
</dbReference>
<dbReference type="InterPro" id="IPR027417">
    <property type="entry name" value="P-loop_NTPase"/>
</dbReference>
<feature type="repeat" description="WD" evidence="3">
    <location>
        <begin position="981"/>
        <end position="1022"/>
    </location>
</feature>
<evidence type="ECO:0000256" key="3">
    <source>
        <dbReference type="PROSITE-ProRule" id="PRU00221"/>
    </source>
</evidence>
<dbReference type="PANTHER" id="PTHR19848:SF8">
    <property type="entry name" value="F-BOX AND WD REPEAT DOMAIN CONTAINING 7"/>
    <property type="match status" value="1"/>
</dbReference>
<dbReference type="InterPro" id="IPR001680">
    <property type="entry name" value="WD40_rpt"/>
</dbReference>
<dbReference type="PANTHER" id="PTHR19848">
    <property type="entry name" value="WD40 REPEAT PROTEIN"/>
    <property type="match status" value="1"/>
</dbReference>
<organism evidence="5 6">
    <name type="scientific">Heliocybe sulcata</name>
    <dbReference type="NCBI Taxonomy" id="5364"/>
    <lineage>
        <taxon>Eukaryota</taxon>
        <taxon>Fungi</taxon>
        <taxon>Dikarya</taxon>
        <taxon>Basidiomycota</taxon>
        <taxon>Agaricomycotina</taxon>
        <taxon>Agaricomycetes</taxon>
        <taxon>Gloeophyllales</taxon>
        <taxon>Gloeophyllaceae</taxon>
        <taxon>Heliocybe</taxon>
    </lineage>
</organism>
<feature type="repeat" description="WD" evidence="3">
    <location>
        <begin position="939"/>
        <end position="980"/>
    </location>
</feature>
<feature type="repeat" description="WD" evidence="3">
    <location>
        <begin position="1151"/>
        <end position="1192"/>
    </location>
</feature>
<keyword evidence="1 3" id="KW-0853">WD repeat</keyword>
<gene>
    <name evidence="5" type="ORF">OE88DRAFT_1810293</name>
</gene>
<dbReference type="PROSITE" id="PS00678">
    <property type="entry name" value="WD_REPEATS_1"/>
    <property type="match status" value="3"/>
</dbReference>
<dbReference type="Gene3D" id="2.130.10.10">
    <property type="entry name" value="YVTN repeat-like/Quinoprotein amine dehydrogenase"/>
    <property type="match status" value="3"/>
</dbReference>
<evidence type="ECO:0000313" key="6">
    <source>
        <dbReference type="Proteomes" id="UP000305948"/>
    </source>
</evidence>
<dbReference type="EMBL" id="ML213519">
    <property type="protein sequence ID" value="TFK48382.1"/>
    <property type="molecule type" value="Genomic_DNA"/>
</dbReference>
<dbReference type="AlphaFoldDB" id="A0A5C3MUC8"/>
<dbReference type="InterPro" id="IPR020472">
    <property type="entry name" value="WD40_PAC1"/>
</dbReference>
<dbReference type="Pfam" id="PF24883">
    <property type="entry name" value="NPHP3_N"/>
    <property type="match status" value="1"/>
</dbReference>
<evidence type="ECO:0000259" key="4">
    <source>
        <dbReference type="Pfam" id="PF24883"/>
    </source>
</evidence>
<dbReference type="InterPro" id="IPR056884">
    <property type="entry name" value="NPHP3-like_N"/>
</dbReference>
<feature type="repeat" description="WD" evidence="3">
    <location>
        <begin position="1024"/>
        <end position="1065"/>
    </location>
</feature>
<dbReference type="InterPro" id="IPR036322">
    <property type="entry name" value="WD40_repeat_dom_sf"/>
</dbReference>
<dbReference type="PRINTS" id="PR00320">
    <property type="entry name" value="GPROTEINBRPT"/>
</dbReference>
<keyword evidence="6" id="KW-1185">Reference proteome</keyword>
<dbReference type="STRING" id="5364.A0A5C3MUC8"/>
<proteinExistence type="predicted"/>
<dbReference type="SUPFAM" id="SSF50978">
    <property type="entry name" value="WD40 repeat-like"/>
    <property type="match status" value="1"/>
</dbReference>
<protein>
    <recommendedName>
        <fullName evidence="4">Nephrocystin 3-like N-terminal domain-containing protein</fullName>
    </recommendedName>
</protein>
<keyword evidence="2" id="KW-0677">Repeat</keyword>
<reference evidence="5 6" key="1">
    <citation type="journal article" date="2019" name="Nat. Ecol. Evol.">
        <title>Megaphylogeny resolves global patterns of mushroom evolution.</title>
        <authorList>
            <person name="Varga T."/>
            <person name="Krizsan K."/>
            <person name="Foldi C."/>
            <person name="Dima B."/>
            <person name="Sanchez-Garcia M."/>
            <person name="Sanchez-Ramirez S."/>
            <person name="Szollosi G.J."/>
            <person name="Szarkandi J.G."/>
            <person name="Papp V."/>
            <person name="Albert L."/>
            <person name="Andreopoulos W."/>
            <person name="Angelini C."/>
            <person name="Antonin V."/>
            <person name="Barry K.W."/>
            <person name="Bougher N.L."/>
            <person name="Buchanan P."/>
            <person name="Buyck B."/>
            <person name="Bense V."/>
            <person name="Catcheside P."/>
            <person name="Chovatia M."/>
            <person name="Cooper J."/>
            <person name="Damon W."/>
            <person name="Desjardin D."/>
            <person name="Finy P."/>
            <person name="Geml J."/>
            <person name="Haridas S."/>
            <person name="Hughes K."/>
            <person name="Justo A."/>
            <person name="Karasinski D."/>
            <person name="Kautmanova I."/>
            <person name="Kiss B."/>
            <person name="Kocsube S."/>
            <person name="Kotiranta H."/>
            <person name="LaButti K.M."/>
            <person name="Lechner B.E."/>
            <person name="Liimatainen K."/>
            <person name="Lipzen A."/>
            <person name="Lukacs Z."/>
            <person name="Mihaltcheva S."/>
            <person name="Morgado L.N."/>
            <person name="Niskanen T."/>
            <person name="Noordeloos M.E."/>
            <person name="Ohm R.A."/>
            <person name="Ortiz-Santana B."/>
            <person name="Ovrebo C."/>
            <person name="Racz N."/>
            <person name="Riley R."/>
            <person name="Savchenko A."/>
            <person name="Shiryaev A."/>
            <person name="Soop K."/>
            <person name="Spirin V."/>
            <person name="Szebenyi C."/>
            <person name="Tomsovsky M."/>
            <person name="Tulloss R.E."/>
            <person name="Uehling J."/>
            <person name="Grigoriev I.V."/>
            <person name="Vagvolgyi C."/>
            <person name="Papp T."/>
            <person name="Martin F.M."/>
            <person name="Miettinen O."/>
            <person name="Hibbett D.S."/>
            <person name="Nagy L.G."/>
        </authorList>
    </citation>
    <scope>NUCLEOTIDE SEQUENCE [LARGE SCALE GENOMIC DNA]</scope>
    <source>
        <strain evidence="5 6">OMC1185</strain>
    </source>
</reference>
<evidence type="ECO:0000256" key="1">
    <source>
        <dbReference type="ARBA" id="ARBA00022574"/>
    </source>
</evidence>
<dbReference type="PROSITE" id="PS50294">
    <property type="entry name" value="WD_REPEATS_REGION"/>
    <property type="match status" value="7"/>
</dbReference>
<dbReference type="CDD" id="cd00200">
    <property type="entry name" value="WD40"/>
    <property type="match status" value="1"/>
</dbReference>
<sequence>MNGESDSVFLLVTNIRVEGLPPVDAGERLTKVFMRIRSGTVVQQTKLVSVHGSSHTWPTPIILSDIDARTPVSLTLHYTRWRGSQIVGSIERVFQFFHDHNGQELDLGLKCASRDVGPTIRIVCCTRHETVNDALLPSFHPGNDVANSRLTHVNDVVTALHGPAENVAENGSSISSVLESIEPFKAFFDEVAKIHPFAAAAWSLLSIAWNVLQAERTRTKKALDLWNSMVAAYELAREDDMLQKLNEFQTIFGDLMKQTSECALFLSQYFSGGFFRRLTNLAADKKMEAFQTAFVEFQGAFRSKAVRKITVVSLAAYEGIKFLERQTLLQRLQPHPQDGSADSRCLGGTRTEYINDILQWFSRDDNSVLWLTGPLGSGKTTLAFSIADHVSNIGPRGRLGAFILFRRDGALGMRDARRFVTTLAYKLAEFDDRIGDGVAKAVGNIPDLQILSPHQQFQRLVVEPLMSVNGLKDGGPLMVLVDALDECTQGQARELLLKDVISKGFGPSLSFIRFILTSRPTPDISEVLLSPRNNGIIRPLWIDVNTEQAARDIRLYFQTKIAEISGRLRSTELSEDDILQQLTARAGGLFIWASLTYEFIRVRPDEHIKLVLGDATHTVPDTDERLRRMYETTLEYLVGDISRTSIKNEIRDFVGTVVVAQTPPGMTPEVIGRLLANGRLASDTFDRLKTLVTSSVSQPVRFLHKSFYEYLEYETISGAAGWYISAEDYHKTIATHCLSRIQEYVDAHMKDPRDIESLRLAEHPQVPYASQYWMYHVEQMSTPDESMAERIGQFFSKFYLKWIHVILVLRQSDPGYDAIGQLGVLIDWVMRNPGGLDTALVQHALQFLRHILSRHTVLDNPVAVYADGLESAPPTNRIRQIYLTSEPKERLSAPVPLCHHTSWVLSVTFSPDGQYIASASFDLTVQVWDSTTGVLRYSHLSHRGCVYAVAFSATGDRIVSGDSQGHVFVWDAVTGEKLFDIPAHEQAVNTVAISPDGKSIASGYVDGTIILWDARTGKATVGPLHGHTDQVRSVAFSPDGTLLASGSEDETIRIWDTSTGEPVGEPLRGHTFSVTSVSFSPDGTCLASGDDTIRIWSVATGEAIGSPLRGHHDTVTSVAFSPEGTRLASASADQTIRIWDVATRSTILGPLTGHTNWIYSVAWSPDGRRIVSGSWDCTVRVWDALTGGVLFSSKGQT</sequence>
<evidence type="ECO:0000256" key="2">
    <source>
        <dbReference type="ARBA" id="ARBA00022737"/>
    </source>
</evidence>
<evidence type="ECO:0000313" key="5">
    <source>
        <dbReference type="EMBL" id="TFK48382.1"/>
    </source>
</evidence>
<dbReference type="InterPro" id="IPR019775">
    <property type="entry name" value="WD40_repeat_CS"/>
</dbReference>
<dbReference type="InterPro" id="IPR015943">
    <property type="entry name" value="WD40/YVTN_repeat-like_dom_sf"/>
</dbReference>
<dbReference type="PROSITE" id="PS50082">
    <property type="entry name" value="WD_REPEATS_2"/>
    <property type="match status" value="7"/>
</dbReference>
<dbReference type="Pfam" id="PF00400">
    <property type="entry name" value="WD40"/>
    <property type="match status" value="7"/>
</dbReference>
<dbReference type="Gene3D" id="3.40.50.300">
    <property type="entry name" value="P-loop containing nucleotide triphosphate hydrolases"/>
    <property type="match status" value="1"/>
</dbReference>
<name>A0A5C3MUC8_9AGAM</name>
<feature type="repeat" description="WD" evidence="3">
    <location>
        <begin position="1108"/>
        <end position="1149"/>
    </location>
</feature>
<dbReference type="SUPFAM" id="SSF52540">
    <property type="entry name" value="P-loop containing nucleoside triphosphate hydrolases"/>
    <property type="match status" value="1"/>
</dbReference>
<feature type="repeat" description="WD" evidence="3">
    <location>
        <begin position="1067"/>
        <end position="1106"/>
    </location>
</feature>
<dbReference type="OrthoDB" id="163438at2759"/>
<dbReference type="SMART" id="SM00320">
    <property type="entry name" value="WD40"/>
    <property type="match status" value="7"/>
</dbReference>
<feature type="domain" description="Nephrocystin 3-like N-terminal" evidence="4">
    <location>
        <begin position="357"/>
        <end position="519"/>
    </location>
</feature>